<dbReference type="InterPro" id="IPR037217">
    <property type="entry name" value="Trp/Indoleamine_2_3_dOase-like"/>
</dbReference>
<proteinExistence type="predicted"/>
<dbReference type="GO" id="GO:0004833">
    <property type="term" value="F:L-tryptophan 2,3-dioxygenase activity"/>
    <property type="evidence" value="ECO:0007669"/>
    <property type="project" value="UniProtKB-EC"/>
</dbReference>
<dbReference type="Pfam" id="PF03301">
    <property type="entry name" value="Trp_dioxygenase"/>
    <property type="match status" value="1"/>
</dbReference>
<dbReference type="InterPro" id="IPR004981">
    <property type="entry name" value="Trp_2_3_dOase"/>
</dbReference>
<dbReference type="GO" id="GO:0046872">
    <property type="term" value="F:metal ion binding"/>
    <property type="evidence" value="ECO:0007669"/>
    <property type="project" value="InterPro"/>
</dbReference>
<sequence length="329" mass="37003">MALTYAEYLRLEELLALQQGHDGAPSSDELHFIIVHQNFELWFKLVISELRAARDILDRDYVAETRIPRAVHHLRRVIETFRLMAQQWKVMETLTPQDFLNFRDRLGTASGFESLQMREMEALLGPQLLDGKPREMDGPTEARPLVAVVADWLARTPIMGSTPGDAGDDVVVARFIEDYLAAHATLGAETAERYGGSPEVRARFTAEAAGAREFFASGGGVDRARAGLLFIESYRELPLLAWPRRLVDTVVELEQQMVLWRSAHARMVERIIGRRTGTGGSSGVDYLDSTTQWRVFGDLWAVRTLLIRRDALPPLENAEFYGFAGDEDG</sequence>
<dbReference type="EMBL" id="KF901070">
    <property type="protein sequence ID" value="AIF17016.1"/>
    <property type="molecule type" value="Genomic_DNA"/>
</dbReference>
<dbReference type="GO" id="GO:0019441">
    <property type="term" value="P:L-tryptophan catabolic process to kynurenine"/>
    <property type="evidence" value="ECO:0007669"/>
    <property type="project" value="InterPro"/>
</dbReference>
<name>A0A075HKU1_9EURY</name>
<keyword evidence="1" id="KW-0223">Dioxygenase</keyword>
<dbReference type="GO" id="GO:0020037">
    <property type="term" value="F:heme binding"/>
    <property type="evidence" value="ECO:0007669"/>
    <property type="project" value="InterPro"/>
</dbReference>
<reference evidence="1" key="1">
    <citation type="journal article" date="2014" name="Genome Biol. Evol.">
        <title>Pangenome evidence for extensive interdomain horizontal transfer affecting lineage core and shell genes in uncultured planktonic thaumarchaeota and euryarchaeota.</title>
        <authorList>
            <person name="Deschamps P."/>
            <person name="Zivanovic Y."/>
            <person name="Moreira D."/>
            <person name="Rodriguez-Valera F."/>
            <person name="Lopez-Garcia P."/>
        </authorList>
    </citation>
    <scope>NUCLEOTIDE SEQUENCE</scope>
</reference>
<keyword evidence="1" id="KW-0560">Oxidoreductase</keyword>
<dbReference type="Gene3D" id="1.20.58.480">
    <property type="match status" value="1"/>
</dbReference>
<dbReference type="PANTHER" id="PTHR10138:SF0">
    <property type="entry name" value="TRYPTOPHAN 2,3-DIOXYGENASE"/>
    <property type="match status" value="1"/>
</dbReference>
<evidence type="ECO:0000313" key="1">
    <source>
        <dbReference type="EMBL" id="AIF17016.1"/>
    </source>
</evidence>
<organism evidence="1">
    <name type="scientific">uncultured marine group II/III euryarchaeote KM3_75_F08</name>
    <dbReference type="NCBI Taxonomy" id="1456505"/>
    <lineage>
        <taxon>Archaea</taxon>
        <taxon>Methanobacteriati</taxon>
        <taxon>Methanobacteriota</taxon>
        <taxon>environmental samples</taxon>
    </lineage>
</organism>
<dbReference type="EC" id="1.13.11.11" evidence="1"/>
<accession>A0A075HKU1</accession>
<gene>
    <name evidence="1" type="primary">TDO2</name>
</gene>
<dbReference type="PANTHER" id="PTHR10138">
    <property type="entry name" value="TRYPTOPHAN 2,3-DIOXYGENASE"/>
    <property type="match status" value="1"/>
</dbReference>
<protein>
    <submittedName>
        <fullName evidence="1">Putative tryptophan-2,3-dioxygenase oxidoreductase protein (TDO2)</fullName>
        <ecNumber evidence="1">1.13.11.11</ecNumber>
    </submittedName>
</protein>
<dbReference type="GO" id="GO:0019442">
    <property type="term" value="P:L-tryptophan catabolic process to acetyl-CoA"/>
    <property type="evidence" value="ECO:0007669"/>
    <property type="project" value="TreeGrafter"/>
</dbReference>
<dbReference type="AlphaFoldDB" id="A0A075HKU1"/>
<dbReference type="Gene3D" id="1.10.287.3810">
    <property type="match status" value="1"/>
</dbReference>
<dbReference type="SUPFAM" id="SSF140959">
    <property type="entry name" value="Indolic compounds 2,3-dioxygenase-like"/>
    <property type="match status" value="1"/>
</dbReference>